<evidence type="ECO:0000313" key="2">
    <source>
        <dbReference type="Proteomes" id="UP000305517"/>
    </source>
</evidence>
<comment type="caution">
    <text evidence="1">The sequence shown here is derived from an EMBL/GenBank/DDBJ whole genome shotgun (WGS) entry which is preliminary data.</text>
</comment>
<evidence type="ECO:0000313" key="1">
    <source>
        <dbReference type="EMBL" id="TLM95223.1"/>
    </source>
</evidence>
<dbReference type="RefSeq" id="WP_138075695.1">
    <property type="nucleotide sequence ID" value="NZ_VAJM01000002.1"/>
</dbReference>
<gene>
    <name evidence="1" type="ORF">FDY95_05400</name>
</gene>
<dbReference type="OrthoDB" id="6398539at2"/>
<dbReference type="Proteomes" id="UP000305517">
    <property type="component" value="Unassembled WGS sequence"/>
</dbReference>
<organism evidence="1 2">
    <name type="scientific">Hymenobacter jeollabukensis</name>
    <dbReference type="NCBI Taxonomy" id="2025313"/>
    <lineage>
        <taxon>Bacteria</taxon>
        <taxon>Pseudomonadati</taxon>
        <taxon>Bacteroidota</taxon>
        <taxon>Cytophagia</taxon>
        <taxon>Cytophagales</taxon>
        <taxon>Hymenobacteraceae</taxon>
        <taxon>Hymenobacter</taxon>
    </lineage>
</organism>
<name>A0A5R8WUP8_9BACT</name>
<protein>
    <submittedName>
        <fullName evidence="1">Uncharacterized protein</fullName>
    </submittedName>
</protein>
<dbReference type="EMBL" id="VAJM01000002">
    <property type="protein sequence ID" value="TLM95223.1"/>
    <property type="molecule type" value="Genomic_DNA"/>
</dbReference>
<sequence length="194" mass="22200">MLPDFIRAKFTAVLAGYLPLAEFEQWLYATPELETALPPDDYLELISLNYKGRDATQEVEILLSRHIDWSDLRRDELLCTLRSITLHSAPDTLFAAFVSCYDWYCRGCLFLEVLGLDFGLRVDDEYGWGGSMGKWQNLTEAAKQQYLSSYFPAAQYEAEQVIGWLTAGLIRFDNEPYPSGEDRVGYTDLRPDTP</sequence>
<dbReference type="AlphaFoldDB" id="A0A5R8WUP8"/>
<accession>A0A5R8WUP8</accession>
<keyword evidence="2" id="KW-1185">Reference proteome</keyword>
<proteinExistence type="predicted"/>
<reference evidence="1 2" key="1">
    <citation type="submission" date="2019-05" db="EMBL/GenBank/DDBJ databases">
        <title>Hymenobacter edaphi sp. nov., isolated from abandoned arsenic-contaminated farmland soil.</title>
        <authorList>
            <person name="Nie L."/>
        </authorList>
    </citation>
    <scope>NUCLEOTIDE SEQUENCE [LARGE SCALE GENOMIC DNA]</scope>
    <source>
        <strain evidence="1 2">1-3-3-8</strain>
    </source>
</reference>